<sequence>MSAPRLLVFFDVDGTLIDSQHAIVSAMREAYLGHDLEPPDREAILSVVGLSVAEAVAELSREAPGHPRKAIGEAFKTIFRNSLTHGADHSPLYPGAAEVIDRLGARDDVLLALATGNSRRGVERFLDRFSYEGRFVSTQSADDAPSKPHPAMIFQACLEAGLKPEEAVMVGDTSFDMAMARAAGARAIGVSWGYHPADRLLAAGAELVLGSFEELDAALGLSDTADAI</sequence>
<dbReference type="EMBL" id="CP081869">
    <property type="protein sequence ID" value="QZO00406.1"/>
    <property type="molecule type" value="Genomic_DNA"/>
</dbReference>
<dbReference type="PANTHER" id="PTHR43434:SF24">
    <property type="entry name" value="HYDROLASE-RELATED"/>
    <property type="match status" value="1"/>
</dbReference>
<dbReference type="Pfam" id="PF13419">
    <property type="entry name" value="HAD_2"/>
    <property type="match status" value="1"/>
</dbReference>
<dbReference type="Proteomes" id="UP000825701">
    <property type="component" value="Chromosome"/>
</dbReference>
<organism evidence="1 2">
    <name type="scientific">Chenggangzhangella methanolivorans</name>
    <dbReference type="NCBI Taxonomy" id="1437009"/>
    <lineage>
        <taxon>Bacteria</taxon>
        <taxon>Pseudomonadati</taxon>
        <taxon>Pseudomonadota</taxon>
        <taxon>Alphaproteobacteria</taxon>
        <taxon>Hyphomicrobiales</taxon>
        <taxon>Methylopilaceae</taxon>
        <taxon>Chenggangzhangella</taxon>
    </lineage>
</organism>
<keyword evidence="1" id="KW-0378">Hydrolase</keyword>
<accession>A0A9E6UMV8</accession>
<dbReference type="GO" id="GO:0005829">
    <property type="term" value="C:cytosol"/>
    <property type="evidence" value="ECO:0007669"/>
    <property type="project" value="TreeGrafter"/>
</dbReference>
<dbReference type="Gene3D" id="1.10.150.240">
    <property type="entry name" value="Putative phosphatase, domain 2"/>
    <property type="match status" value="1"/>
</dbReference>
<gene>
    <name evidence="1" type="ORF">K6K41_01155</name>
</gene>
<evidence type="ECO:0000313" key="1">
    <source>
        <dbReference type="EMBL" id="QZO00406.1"/>
    </source>
</evidence>
<dbReference type="GO" id="GO:0006281">
    <property type="term" value="P:DNA repair"/>
    <property type="evidence" value="ECO:0007669"/>
    <property type="project" value="TreeGrafter"/>
</dbReference>
<dbReference type="NCBIfam" id="TIGR01549">
    <property type="entry name" value="HAD-SF-IA-v1"/>
    <property type="match status" value="1"/>
</dbReference>
<dbReference type="Gene3D" id="3.40.50.1000">
    <property type="entry name" value="HAD superfamily/HAD-like"/>
    <property type="match status" value="1"/>
</dbReference>
<proteinExistence type="predicted"/>
<reference evidence="1" key="1">
    <citation type="submission" date="2021-08" db="EMBL/GenBank/DDBJ databases">
        <authorList>
            <person name="Zhang H."/>
            <person name="Xu M."/>
            <person name="Yu Z."/>
            <person name="Yang L."/>
            <person name="Cai Y."/>
        </authorList>
    </citation>
    <scope>NUCLEOTIDE SEQUENCE</scope>
    <source>
        <strain evidence="1">CHL1</strain>
    </source>
</reference>
<dbReference type="SFLD" id="SFLDS00003">
    <property type="entry name" value="Haloacid_Dehalogenase"/>
    <property type="match status" value="1"/>
</dbReference>
<dbReference type="InterPro" id="IPR050155">
    <property type="entry name" value="HAD-like_hydrolase_sf"/>
</dbReference>
<dbReference type="SFLD" id="SFLDG01129">
    <property type="entry name" value="C1.5:_HAD__Beta-PGM__Phosphata"/>
    <property type="match status" value="1"/>
</dbReference>
<dbReference type="InterPro" id="IPR006439">
    <property type="entry name" value="HAD-SF_hydro_IA"/>
</dbReference>
<protein>
    <submittedName>
        <fullName evidence="1">HAD-IA family hydrolase</fullName>
    </submittedName>
</protein>
<dbReference type="KEGG" id="cmet:K6K41_01155"/>
<dbReference type="PANTHER" id="PTHR43434">
    <property type="entry name" value="PHOSPHOGLYCOLATE PHOSPHATASE"/>
    <property type="match status" value="1"/>
</dbReference>
<name>A0A9E6UMV8_9HYPH</name>
<evidence type="ECO:0000313" key="2">
    <source>
        <dbReference type="Proteomes" id="UP000825701"/>
    </source>
</evidence>
<keyword evidence="2" id="KW-1185">Reference proteome</keyword>
<dbReference type="GO" id="GO:0008967">
    <property type="term" value="F:phosphoglycolate phosphatase activity"/>
    <property type="evidence" value="ECO:0007669"/>
    <property type="project" value="TreeGrafter"/>
</dbReference>
<dbReference type="InterPro" id="IPR023214">
    <property type="entry name" value="HAD_sf"/>
</dbReference>
<dbReference type="SFLD" id="SFLDG01135">
    <property type="entry name" value="C1.5.6:_HAD__Beta-PGM__Phospha"/>
    <property type="match status" value="1"/>
</dbReference>
<dbReference type="InterPro" id="IPR036412">
    <property type="entry name" value="HAD-like_sf"/>
</dbReference>
<dbReference type="InterPro" id="IPR041492">
    <property type="entry name" value="HAD_2"/>
</dbReference>
<dbReference type="InterPro" id="IPR023198">
    <property type="entry name" value="PGP-like_dom2"/>
</dbReference>
<dbReference type="RefSeq" id="WP_261403603.1">
    <property type="nucleotide sequence ID" value="NZ_CP081869.1"/>
</dbReference>
<dbReference type="SUPFAM" id="SSF56784">
    <property type="entry name" value="HAD-like"/>
    <property type="match status" value="1"/>
</dbReference>
<dbReference type="AlphaFoldDB" id="A0A9E6UMV8"/>